<dbReference type="GO" id="GO:0005254">
    <property type="term" value="F:chloride channel activity"/>
    <property type="evidence" value="ECO:0007669"/>
    <property type="project" value="InterPro"/>
</dbReference>
<comment type="subcellular location">
    <subcellularLocation>
        <location evidence="1">Cell membrane</location>
        <topology evidence="1">Multi-pass membrane protein</topology>
    </subcellularLocation>
</comment>
<reference evidence="9 10" key="1">
    <citation type="journal article" date="2015" name="Genome Biol. Evol.">
        <title>Comparative Genomics of a Bacterivorous Green Alga Reveals Evolutionary Causalities and Consequences of Phago-Mixotrophic Mode of Nutrition.</title>
        <authorList>
            <person name="Burns J.A."/>
            <person name="Paasch A."/>
            <person name="Narechania A."/>
            <person name="Kim E."/>
        </authorList>
    </citation>
    <scope>NUCLEOTIDE SEQUENCE [LARGE SCALE GENOMIC DNA]</scope>
    <source>
        <strain evidence="9 10">PLY_AMNH</strain>
    </source>
</reference>
<keyword evidence="3" id="KW-1003">Cell membrane</keyword>
<name>A0AAE0GSF2_9CHLO</name>
<protein>
    <recommendedName>
        <fullName evidence="11">Bestrophin</fullName>
    </recommendedName>
</protein>
<keyword evidence="7 8" id="KW-0472">Membrane</keyword>
<evidence type="ECO:0000256" key="4">
    <source>
        <dbReference type="ARBA" id="ARBA00022692"/>
    </source>
</evidence>
<organism evidence="9 10">
    <name type="scientific">Cymbomonas tetramitiformis</name>
    <dbReference type="NCBI Taxonomy" id="36881"/>
    <lineage>
        <taxon>Eukaryota</taxon>
        <taxon>Viridiplantae</taxon>
        <taxon>Chlorophyta</taxon>
        <taxon>Pyramimonadophyceae</taxon>
        <taxon>Pyramimonadales</taxon>
        <taxon>Pyramimonadaceae</taxon>
        <taxon>Cymbomonas</taxon>
    </lineage>
</organism>
<dbReference type="Proteomes" id="UP001190700">
    <property type="component" value="Unassembled WGS sequence"/>
</dbReference>
<evidence type="ECO:0000256" key="6">
    <source>
        <dbReference type="ARBA" id="ARBA00023065"/>
    </source>
</evidence>
<dbReference type="GO" id="GO:0005886">
    <property type="term" value="C:plasma membrane"/>
    <property type="evidence" value="ECO:0007669"/>
    <property type="project" value="UniProtKB-SubCell"/>
</dbReference>
<evidence type="ECO:0000313" key="10">
    <source>
        <dbReference type="Proteomes" id="UP001190700"/>
    </source>
</evidence>
<dbReference type="Pfam" id="PF25539">
    <property type="entry name" value="Bestrophin_2"/>
    <property type="match status" value="1"/>
</dbReference>
<evidence type="ECO:0000256" key="2">
    <source>
        <dbReference type="ARBA" id="ARBA00022448"/>
    </source>
</evidence>
<gene>
    <name evidence="9" type="ORF">CYMTET_9080</name>
</gene>
<evidence type="ECO:0000256" key="8">
    <source>
        <dbReference type="SAM" id="Phobius"/>
    </source>
</evidence>
<sequence>ARVRMNDNPARRVVKVLGPREATSLLRKTKPAFFALQELSKMVAKSHKKIPGYALYMMEMSLKDLDRVLGGCERIISTPIPLSYTRHTSRSLLLFLLGLPFVLWPLVGWGTVFFTLVASFIIIGIDETGLHIEEPFGVMPLQPLCEIVEATMNETLEEYGQ</sequence>
<keyword evidence="4 8" id="KW-0812">Transmembrane</keyword>
<feature type="non-terminal residue" evidence="9">
    <location>
        <position position="1"/>
    </location>
</feature>
<evidence type="ECO:0000256" key="1">
    <source>
        <dbReference type="ARBA" id="ARBA00004651"/>
    </source>
</evidence>
<keyword evidence="2" id="KW-0813">Transport</keyword>
<dbReference type="InterPro" id="IPR044669">
    <property type="entry name" value="YneE/VCCN1/2-like"/>
</dbReference>
<evidence type="ECO:0000256" key="5">
    <source>
        <dbReference type="ARBA" id="ARBA00022989"/>
    </source>
</evidence>
<evidence type="ECO:0008006" key="11">
    <source>
        <dbReference type="Google" id="ProtNLM"/>
    </source>
</evidence>
<keyword evidence="6" id="KW-0406">Ion transport</keyword>
<dbReference type="PANTHER" id="PTHR33281">
    <property type="entry name" value="UPF0187 PROTEIN YNEE"/>
    <property type="match status" value="1"/>
</dbReference>
<accession>A0AAE0GSF2</accession>
<dbReference type="PANTHER" id="PTHR33281:SF19">
    <property type="entry name" value="VOLTAGE-DEPENDENT ANION CHANNEL-FORMING PROTEIN YNEE"/>
    <property type="match status" value="1"/>
</dbReference>
<dbReference type="EMBL" id="LGRX02002971">
    <property type="protein sequence ID" value="KAK3283211.1"/>
    <property type="molecule type" value="Genomic_DNA"/>
</dbReference>
<evidence type="ECO:0000256" key="3">
    <source>
        <dbReference type="ARBA" id="ARBA00022475"/>
    </source>
</evidence>
<evidence type="ECO:0000256" key="7">
    <source>
        <dbReference type="ARBA" id="ARBA00023136"/>
    </source>
</evidence>
<comment type="caution">
    <text evidence="9">The sequence shown here is derived from an EMBL/GenBank/DDBJ whole genome shotgun (WGS) entry which is preliminary data.</text>
</comment>
<keyword evidence="5 8" id="KW-1133">Transmembrane helix</keyword>
<feature type="transmembrane region" description="Helical" evidence="8">
    <location>
        <begin position="92"/>
        <end position="125"/>
    </location>
</feature>
<evidence type="ECO:0000313" key="9">
    <source>
        <dbReference type="EMBL" id="KAK3283211.1"/>
    </source>
</evidence>
<proteinExistence type="predicted"/>
<dbReference type="AlphaFoldDB" id="A0AAE0GSF2"/>
<keyword evidence="10" id="KW-1185">Reference proteome</keyword>